<reference evidence="9 10" key="1">
    <citation type="submission" date="2024-02" db="EMBL/GenBank/DDBJ databases">
        <title>Deinococcus xinjiangensis NBRC 107630.</title>
        <authorList>
            <person name="Ichikawa N."/>
            <person name="Katano-Makiyama Y."/>
            <person name="Hidaka K."/>
        </authorList>
    </citation>
    <scope>NUCLEOTIDE SEQUENCE [LARGE SCALE GENOMIC DNA]</scope>
    <source>
        <strain evidence="9 10">NBRC 107630</strain>
    </source>
</reference>
<keyword evidence="7 8" id="KW-0472">Membrane</keyword>
<evidence type="ECO:0000256" key="8">
    <source>
        <dbReference type="SAM" id="Phobius"/>
    </source>
</evidence>
<feature type="transmembrane region" description="Helical" evidence="8">
    <location>
        <begin position="47"/>
        <end position="68"/>
    </location>
</feature>
<name>A0ABP9VBW4_9DEIO</name>
<dbReference type="Pfam" id="PF01594">
    <property type="entry name" value="AI-2E_transport"/>
    <property type="match status" value="1"/>
</dbReference>
<evidence type="ECO:0000256" key="2">
    <source>
        <dbReference type="ARBA" id="ARBA00009773"/>
    </source>
</evidence>
<feature type="transmembrane region" description="Helical" evidence="8">
    <location>
        <begin position="175"/>
        <end position="197"/>
    </location>
</feature>
<accession>A0ABP9VBW4</accession>
<evidence type="ECO:0000313" key="9">
    <source>
        <dbReference type="EMBL" id="GAA5500798.1"/>
    </source>
</evidence>
<dbReference type="PANTHER" id="PTHR21716">
    <property type="entry name" value="TRANSMEMBRANE PROTEIN"/>
    <property type="match status" value="1"/>
</dbReference>
<comment type="subcellular location">
    <subcellularLocation>
        <location evidence="1">Cell membrane</location>
        <topology evidence="1">Multi-pass membrane protein</topology>
    </subcellularLocation>
</comment>
<dbReference type="Proteomes" id="UP001458946">
    <property type="component" value="Unassembled WGS sequence"/>
</dbReference>
<dbReference type="PANTHER" id="PTHR21716:SF53">
    <property type="entry name" value="PERMEASE PERM-RELATED"/>
    <property type="match status" value="1"/>
</dbReference>
<feature type="transmembrane region" description="Helical" evidence="8">
    <location>
        <begin position="293"/>
        <end position="310"/>
    </location>
</feature>
<organism evidence="9 10">
    <name type="scientific">Deinococcus xinjiangensis</name>
    <dbReference type="NCBI Taxonomy" id="457454"/>
    <lineage>
        <taxon>Bacteria</taxon>
        <taxon>Thermotogati</taxon>
        <taxon>Deinococcota</taxon>
        <taxon>Deinococci</taxon>
        <taxon>Deinococcales</taxon>
        <taxon>Deinococcaceae</taxon>
        <taxon>Deinococcus</taxon>
    </lineage>
</organism>
<sequence>MTFLPAPSPKSPRTVPEFLAFLWAKPLVRLLAYLLLFWLAWQFARQLTGVLVMIGAAYAISYVVNPLLNWLQARGLRRGWSVTLLLLAFLAVVGLLFWTVASQVTNLIGSLPSLFERFPALLDQWLKDHRDIPAVAQMQGKLMTYVNEKISDITANIGPITASLLNPNSDVMGRLAGVLGWLGQAVVVLTLAVFFMLDHERPGRMLLGLLPRSWQPVAVRLTTDISQSFGGYLRGQLITGLVISIIAGGGLLLLKVPNALALGLLTGMFGLIPMFGMLLATVPVLLQAIPQGTTTLIGVCVLYFFINQAAFNFVQPMIMGRTSNLTPVGILIAVLIGGSIGGLGGAFLAIPAAMLVQRWVLRYWLHSPAHEGLPAQSTPPAAVVYPKPEHVQQAASERN</sequence>
<evidence type="ECO:0008006" key="11">
    <source>
        <dbReference type="Google" id="ProtNLM"/>
    </source>
</evidence>
<dbReference type="RefSeq" id="WP_353540780.1">
    <property type="nucleotide sequence ID" value="NZ_BAABRN010000004.1"/>
</dbReference>
<evidence type="ECO:0000256" key="1">
    <source>
        <dbReference type="ARBA" id="ARBA00004651"/>
    </source>
</evidence>
<evidence type="ECO:0000256" key="3">
    <source>
        <dbReference type="ARBA" id="ARBA00022448"/>
    </source>
</evidence>
<gene>
    <name evidence="9" type="ORF">Dxin01_00523</name>
</gene>
<comment type="caution">
    <text evidence="9">The sequence shown here is derived from an EMBL/GenBank/DDBJ whole genome shotgun (WGS) entry which is preliminary data.</text>
</comment>
<protein>
    <recommendedName>
        <fullName evidence="11">AI-2E family transporter</fullName>
    </recommendedName>
</protein>
<evidence type="ECO:0000256" key="5">
    <source>
        <dbReference type="ARBA" id="ARBA00022692"/>
    </source>
</evidence>
<comment type="similarity">
    <text evidence="2">Belongs to the autoinducer-2 exporter (AI-2E) (TC 2.A.86) family.</text>
</comment>
<dbReference type="InterPro" id="IPR002549">
    <property type="entry name" value="AI-2E-like"/>
</dbReference>
<keyword evidence="6 8" id="KW-1133">Transmembrane helix</keyword>
<keyword evidence="5 8" id="KW-0812">Transmembrane</keyword>
<proteinExistence type="inferred from homology"/>
<evidence type="ECO:0000256" key="4">
    <source>
        <dbReference type="ARBA" id="ARBA00022475"/>
    </source>
</evidence>
<keyword evidence="3" id="KW-0813">Transport</keyword>
<keyword evidence="10" id="KW-1185">Reference proteome</keyword>
<dbReference type="EMBL" id="BAABRN010000004">
    <property type="protein sequence ID" value="GAA5500798.1"/>
    <property type="molecule type" value="Genomic_DNA"/>
</dbReference>
<feature type="transmembrane region" description="Helical" evidence="8">
    <location>
        <begin position="260"/>
        <end position="286"/>
    </location>
</feature>
<feature type="transmembrane region" description="Helical" evidence="8">
    <location>
        <begin position="330"/>
        <end position="356"/>
    </location>
</feature>
<feature type="transmembrane region" description="Helical" evidence="8">
    <location>
        <begin position="80"/>
        <end position="101"/>
    </location>
</feature>
<evidence type="ECO:0000256" key="7">
    <source>
        <dbReference type="ARBA" id="ARBA00023136"/>
    </source>
</evidence>
<evidence type="ECO:0000313" key="10">
    <source>
        <dbReference type="Proteomes" id="UP001458946"/>
    </source>
</evidence>
<feature type="transmembrane region" description="Helical" evidence="8">
    <location>
        <begin position="237"/>
        <end position="254"/>
    </location>
</feature>
<feature type="transmembrane region" description="Helical" evidence="8">
    <location>
        <begin position="20"/>
        <end position="41"/>
    </location>
</feature>
<evidence type="ECO:0000256" key="6">
    <source>
        <dbReference type="ARBA" id="ARBA00022989"/>
    </source>
</evidence>
<keyword evidence="4" id="KW-1003">Cell membrane</keyword>